<dbReference type="AlphaFoldDB" id="A0A6G4QR68"/>
<protein>
    <recommendedName>
        <fullName evidence="2">Spore coat protein U domain-containing protein</fullName>
    </recommendedName>
</protein>
<evidence type="ECO:0000313" key="1">
    <source>
        <dbReference type="EMBL" id="NGM48022.1"/>
    </source>
</evidence>
<evidence type="ECO:0008006" key="2">
    <source>
        <dbReference type="Google" id="ProtNLM"/>
    </source>
</evidence>
<organism evidence="1">
    <name type="scientific">Caulobacter sp. 602-2</name>
    <dbReference type="NCBI Taxonomy" id="2710887"/>
    <lineage>
        <taxon>Bacteria</taxon>
        <taxon>Pseudomonadati</taxon>
        <taxon>Pseudomonadota</taxon>
        <taxon>Alphaproteobacteria</taxon>
        <taxon>Caulobacterales</taxon>
        <taxon>Caulobacteraceae</taxon>
        <taxon>Caulobacter</taxon>
    </lineage>
</organism>
<gene>
    <name evidence="1" type="ORF">G5B46_00200</name>
</gene>
<dbReference type="EMBL" id="JAAKGT010000001">
    <property type="protein sequence ID" value="NGM48022.1"/>
    <property type="molecule type" value="Genomic_DNA"/>
</dbReference>
<accession>A0A6G4QR68</accession>
<comment type="caution">
    <text evidence="1">The sequence shown here is derived from an EMBL/GenBank/DDBJ whole genome shotgun (WGS) entry which is preliminary data.</text>
</comment>
<name>A0A6G4QR68_9CAUL</name>
<proteinExistence type="predicted"/>
<reference evidence="1" key="1">
    <citation type="submission" date="2020-02" db="EMBL/GenBank/DDBJ databases">
        <authorList>
            <person name="Gao J."/>
            <person name="Sun J."/>
        </authorList>
    </citation>
    <scope>NUCLEOTIDE SEQUENCE</scope>
    <source>
        <strain evidence="1">602-2</strain>
    </source>
</reference>
<dbReference type="RefSeq" id="WP_165255076.1">
    <property type="nucleotide sequence ID" value="NZ_JAAKGT010000001.1"/>
</dbReference>
<sequence>MAGKQLTLPRAVRTQRKPSYRDWILGGSLLAGVILAASVTESRAQVTAYAGGSPPNIVLSIPVTASVGGRCGFAPGMAPSGSTDVGEVNNAFTADFPFTLQCTVPFRAAVVSSNGGLLASSVTPATGYTNLAPYLVDLNLVGDVGVGTVNATCDTGDLKSTSGATCGFKGPASASQGLRLNGSSYDVSGSYLRVHRAAYAGAQILAAANTYSDSLTVTLSVSP</sequence>